<gene>
    <name evidence="1" type="ORF">E2C01_084469</name>
</gene>
<name>A0A5B7J9C3_PORTR</name>
<proteinExistence type="predicted"/>
<sequence>MHVFVPSLHYELSRFLFNYTQPLNDGHYITSLIPPFPQLSFQRPGARGSSEPLQASAGRSFFPSCLSPSARPPPLVKGNSMDKRIHEGGDMAFGGEGEEGAKIGGNGITGMMKGRGTQRRIRLICAKVLQVTPRKATQPTQYEIKVTVLEGISHH</sequence>
<protein>
    <submittedName>
        <fullName evidence="1">Uncharacterized protein</fullName>
    </submittedName>
</protein>
<reference evidence="1 2" key="1">
    <citation type="submission" date="2019-05" db="EMBL/GenBank/DDBJ databases">
        <title>Another draft genome of Portunus trituberculatus and its Hox gene families provides insights of decapod evolution.</title>
        <authorList>
            <person name="Jeong J.-H."/>
            <person name="Song I."/>
            <person name="Kim S."/>
            <person name="Choi T."/>
            <person name="Kim D."/>
            <person name="Ryu S."/>
            <person name="Kim W."/>
        </authorList>
    </citation>
    <scope>NUCLEOTIDE SEQUENCE [LARGE SCALE GENOMIC DNA]</scope>
    <source>
        <tissue evidence="1">Muscle</tissue>
    </source>
</reference>
<organism evidence="1 2">
    <name type="scientific">Portunus trituberculatus</name>
    <name type="common">Swimming crab</name>
    <name type="synonym">Neptunus trituberculatus</name>
    <dbReference type="NCBI Taxonomy" id="210409"/>
    <lineage>
        <taxon>Eukaryota</taxon>
        <taxon>Metazoa</taxon>
        <taxon>Ecdysozoa</taxon>
        <taxon>Arthropoda</taxon>
        <taxon>Crustacea</taxon>
        <taxon>Multicrustacea</taxon>
        <taxon>Malacostraca</taxon>
        <taxon>Eumalacostraca</taxon>
        <taxon>Eucarida</taxon>
        <taxon>Decapoda</taxon>
        <taxon>Pleocyemata</taxon>
        <taxon>Brachyura</taxon>
        <taxon>Eubrachyura</taxon>
        <taxon>Portunoidea</taxon>
        <taxon>Portunidae</taxon>
        <taxon>Portuninae</taxon>
        <taxon>Portunus</taxon>
    </lineage>
</organism>
<accession>A0A5B7J9C3</accession>
<comment type="caution">
    <text evidence="1">The sequence shown here is derived from an EMBL/GenBank/DDBJ whole genome shotgun (WGS) entry which is preliminary data.</text>
</comment>
<dbReference type="AlphaFoldDB" id="A0A5B7J9C3"/>
<evidence type="ECO:0000313" key="2">
    <source>
        <dbReference type="Proteomes" id="UP000324222"/>
    </source>
</evidence>
<evidence type="ECO:0000313" key="1">
    <source>
        <dbReference type="EMBL" id="MPC89518.1"/>
    </source>
</evidence>
<dbReference type="EMBL" id="VSRR010081278">
    <property type="protein sequence ID" value="MPC89518.1"/>
    <property type="molecule type" value="Genomic_DNA"/>
</dbReference>
<keyword evidence="2" id="KW-1185">Reference proteome</keyword>
<dbReference type="Proteomes" id="UP000324222">
    <property type="component" value="Unassembled WGS sequence"/>
</dbReference>